<name>A0A8S5MMU9_9CAUD</name>
<protein>
    <submittedName>
        <fullName evidence="1">Uncharacterized protein</fullName>
    </submittedName>
</protein>
<organism evidence="1">
    <name type="scientific">Siphoviridae sp. ctxc31</name>
    <dbReference type="NCBI Taxonomy" id="2826520"/>
    <lineage>
        <taxon>Viruses</taxon>
        <taxon>Duplodnaviria</taxon>
        <taxon>Heunggongvirae</taxon>
        <taxon>Uroviricota</taxon>
        <taxon>Caudoviricetes</taxon>
    </lineage>
</organism>
<accession>A0A8S5MMU9</accession>
<evidence type="ECO:0000313" key="1">
    <source>
        <dbReference type="EMBL" id="DAD83560.1"/>
    </source>
</evidence>
<reference evidence="1" key="1">
    <citation type="journal article" date="2021" name="Proc. Natl. Acad. Sci. U.S.A.">
        <title>A Catalog of Tens of Thousands of Viruses from Human Metagenomes Reveals Hidden Associations with Chronic Diseases.</title>
        <authorList>
            <person name="Tisza M.J."/>
            <person name="Buck C.B."/>
        </authorList>
    </citation>
    <scope>NUCLEOTIDE SEQUENCE</scope>
    <source>
        <strain evidence="1">Ctxc31</strain>
    </source>
</reference>
<proteinExistence type="predicted"/>
<dbReference type="EMBL" id="BK014938">
    <property type="protein sequence ID" value="DAD83560.1"/>
    <property type="molecule type" value="Genomic_DNA"/>
</dbReference>
<sequence>MEKEKLVDSLETCMERIQRKKSDFKKGVRKKYNMTLKDLSNKEIDEIMKEAPDAVLQMSQEVQDKYLLSEAARRRLDECPDRWFTFESADGEVKTIDLKQINIQGMIKVRGGSDEDVRDAHEIKKELFAPLIREYAYKKRAYIDAYKREKDVTLPPDHWNQVVQLFGEMNGIEDVRKIMQERNNVFLSQKDLLRFFAKNKAEIDARRATFLASSDQYKIASEAGRLQILNEILVDLHIKYQYYMEQKKEQKAMIFSREIRNILEQARKEVKGNELKLTVDGKIDITATLHGQENIDRMMRTLPINSIVVGIVAAKSNIDPAILIAQLASSYYKNFNGFNKNVLGREKIMLPGDAIRACNDWTSLAKLNQKFLEEMREMPVEEATFTEIKKKETVKERLERLRKIAEDCSK</sequence>